<keyword evidence="3" id="KW-1185">Reference proteome</keyword>
<dbReference type="InterPro" id="IPR050700">
    <property type="entry name" value="YIM1/Zinc_Alcohol_DH_Fams"/>
</dbReference>
<feature type="domain" description="Alcohol dehydrogenase-like N-terminal" evidence="1">
    <location>
        <begin position="27"/>
        <end position="120"/>
    </location>
</feature>
<evidence type="ECO:0000313" key="3">
    <source>
        <dbReference type="Proteomes" id="UP001447188"/>
    </source>
</evidence>
<organism evidence="2 3">
    <name type="scientific">Discina gigas</name>
    <dbReference type="NCBI Taxonomy" id="1032678"/>
    <lineage>
        <taxon>Eukaryota</taxon>
        <taxon>Fungi</taxon>
        <taxon>Dikarya</taxon>
        <taxon>Ascomycota</taxon>
        <taxon>Pezizomycotina</taxon>
        <taxon>Pezizomycetes</taxon>
        <taxon>Pezizales</taxon>
        <taxon>Discinaceae</taxon>
        <taxon>Discina</taxon>
    </lineage>
</organism>
<dbReference type="InterPro" id="IPR013154">
    <property type="entry name" value="ADH-like_N"/>
</dbReference>
<dbReference type="InterPro" id="IPR011032">
    <property type="entry name" value="GroES-like_sf"/>
</dbReference>
<name>A0ABR3G2V5_9PEZI</name>
<dbReference type="PANTHER" id="PTHR11695">
    <property type="entry name" value="ALCOHOL DEHYDROGENASE RELATED"/>
    <property type="match status" value="1"/>
</dbReference>
<proteinExistence type="predicted"/>
<comment type="caution">
    <text evidence="2">The sequence shown here is derived from an EMBL/GenBank/DDBJ whole genome shotgun (WGS) entry which is preliminary data.</text>
</comment>
<reference evidence="2 3" key="1">
    <citation type="submission" date="2024-02" db="EMBL/GenBank/DDBJ databases">
        <title>Discinaceae phylogenomics.</title>
        <authorList>
            <person name="Dirks A.C."/>
            <person name="James T.Y."/>
        </authorList>
    </citation>
    <scope>NUCLEOTIDE SEQUENCE [LARGE SCALE GENOMIC DNA]</scope>
    <source>
        <strain evidence="2 3">ACD0624</strain>
    </source>
</reference>
<gene>
    <name evidence="2" type="ORF">Q9L58_010956</name>
</gene>
<evidence type="ECO:0000259" key="1">
    <source>
        <dbReference type="Pfam" id="PF08240"/>
    </source>
</evidence>
<evidence type="ECO:0000313" key="2">
    <source>
        <dbReference type="EMBL" id="KAL0630198.1"/>
    </source>
</evidence>
<sequence length="160" mass="16916">MPQELVCIEPATPPRLSIHARKLPVPGSGHVLVRVVATAVNPIDVKRADGYGRRVLKLKGAGRFPLVLGNDLAGVVEQIGTGVTRFQIGDMVFGLMGTGKSGGTHASHVLADESYLLHAPAGSDLKMLATLPYSFTTMWLAVHSTGLNTHNATSKKVLIS</sequence>
<feature type="non-terminal residue" evidence="2">
    <location>
        <position position="160"/>
    </location>
</feature>
<dbReference type="Gene3D" id="3.90.180.10">
    <property type="entry name" value="Medium-chain alcohol dehydrogenases, catalytic domain"/>
    <property type="match status" value="1"/>
</dbReference>
<accession>A0ABR3G2V5</accession>
<dbReference type="Pfam" id="PF08240">
    <property type="entry name" value="ADH_N"/>
    <property type="match status" value="1"/>
</dbReference>
<dbReference type="EMBL" id="JBBBZM010000991">
    <property type="protein sequence ID" value="KAL0630198.1"/>
    <property type="molecule type" value="Genomic_DNA"/>
</dbReference>
<dbReference type="PANTHER" id="PTHR11695:SF294">
    <property type="entry name" value="RETICULON-4-INTERACTING PROTEIN 1, MITOCHONDRIAL"/>
    <property type="match status" value="1"/>
</dbReference>
<dbReference type="SUPFAM" id="SSF50129">
    <property type="entry name" value="GroES-like"/>
    <property type="match status" value="1"/>
</dbReference>
<protein>
    <recommendedName>
        <fullName evidence="1">Alcohol dehydrogenase-like N-terminal domain-containing protein</fullName>
    </recommendedName>
</protein>
<dbReference type="Proteomes" id="UP001447188">
    <property type="component" value="Unassembled WGS sequence"/>
</dbReference>
<dbReference type="Gene3D" id="3.40.50.720">
    <property type="entry name" value="NAD(P)-binding Rossmann-like Domain"/>
    <property type="match status" value="1"/>
</dbReference>